<comment type="caution">
    <text evidence="1">The sequence shown here is derived from an EMBL/GenBank/DDBJ whole genome shotgun (WGS) entry which is preliminary data.</text>
</comment>
<dbReference type="PIRSF" id="PIRSF016481">
    <property type="entry name" value="Pilus_assembly_PilP"/>
    <property type="match status" value="1"/>
</dbReference>
<evidence type="ECO:0000313" key="2">
    <source>
        <dbReference type="Proteomes" id="UP001202117"/>
    </source>
</evidence>
<organism evidence="1 2">
    <name type="scientific">Halomonas flagellata</name>
    <dbReference type="NCBI Taxonomy" id="2920385"/>
    <lineage>
        <taxon>Bacteria</taxon>
        <taxon>Pseudomonadati</taxon>
        <taxon>Pseudomonadota</taxon>
        <taxon>Gammaproteobacteria</taxon>
        <taxon>Oceanospirillales</taxon>
        <taxon>Halomonadaceae</taxon>
        <taxon>Halomonas</taxon>
    </lineage>
</organism>
<dbReference type="RefSeq" id="WP_240566865.1">
    <property type="nucleotide sequence ID" value="NZ_JAKVPY010000002.1"/>
</dbReference>
<accession>A0ABS9RQ74</accession>
<evidence type="ECO:0000313" key="1">
    <source>
        <dbReference type="EMBL" id="MCH4561991.1"/>
    </source>
</evidence>
<name>A0ABS9RQ74_9GAMM</name>
<reference evidence="1 2" key="1">
    <citation type="submission" date="2022-02" db="EMBL/GenBank/DDBJ databases">
        <title>Halomonas fukangensis sp. nov., a halophilic bacterium isolated from a bulk soil of Kalidium foliatum at Fukang.</title>
        <authorList>
            <person name="Huang Y."/>
        </authorList>
    </citation>
    <scope>NUCLEOTIDE SEQUENCE [LARGE SCALE GENOMIC DNA]</scope>
    <source>
        <strain evidence="1 2">EGI 63088</strain>
    </source>
</reference>
<dbReference type="InterPro" id="IPR007446">
    <property type="entry name" value="PilP"/>
</dbReference>
<dbReference type="EMBL" id="JAKVPY010000002">
    <property type="protein sequence ID" value="MCH4561991.1"/>
    <property type="molecule type" value="Genomic_DNA"/>
</dbReference>
<sequence length="176" mass="18780">MNAARRVLGPAGGLLVMLLAGCADPELGDLDRELAAIRNDPGQVPRVELPEIPEYEAVPYDEAGRRSPFIAQLPEAEQPPRGSEGLAPDLTRAREPLEAYGLGELDLVGTLQVGGQPSALVRAPDGQVYRLRVGDYLGSDFGRIISITGASVQLVEVVPTGRGGWIERSTRLSLDD</sequence>
<dbReference type="Proteomes" id="UP001202117">
    <property type="component" value="Unassembled WGS sequence"/>
</dbReference>
<gene>
    <name evidence="1" type="ORF">MKP05_02460</name>
</gene>
<proteinExistence type="predicted"/>
<dbReference type="Pfam" id="PF04351">
    <property type="entry name" value="PilP"/>
    <property type="match status" value="1"/>
</dbReference>
<dbReference type="PROSITE" id="PS51257">
    <property type="entry name" value="PROKAR_LIPOPROTEIN"/>
    <property type="match status" value="1"/>
</dbReference>
<dbReference type="Gene3D" id="2.30.30.830">
    <property type="match status" value="1"/>
</dbReference>
<protein>
    <submittedName>
        <fullName evidence="1">Pilus assembly protein PilP</fullName>
    </submittedName>
</protein>
<keyword evidence="2" id="KW-1185">Reference proteome</keyword>